<gene>
    <name evidence="2" type="ORF">SM124_19605</name>
</gene>
<dbReference type="EMBL" id="JAXOFX010000017">
    <property type="protein sequence ID" value="MDZ5473930.1"/>
    <property type="molecule type" value="Genomic_DNA"/>
</dbReference>
<dbReference type="Proteomes" id="UP001290455">
    <property type="component" value="Unassembled WGS sequence"/>
</dbReference>
<feature type="compositionally biased region" description="Basic and acidic residues" evidence="1">
    <location>
        <begin position="37"/>
        <end position="48"/>
    </location>
</feature>
<evidence type="ECO:0000313" key="2">
    <source>
        <dbReference type="EMBL" id="MDZ5473930.1"/>
    </source>
</evidence>
<proteinExistence type="predicted"/>
<name>A0ABU5J3D1_9BACI</name>
<accession>A0ABU5J3D1</accession>
<keyword evidence="3" id="KW-1185">Reference proteome</keyword>
<feature type="region of interest" description="Disordered" evidence="1">
    <location>
        <begin position="1"/>
        <end position="48"/>
    </location>
</feature>
<dbReference type="RefSeq" id="WP_322448222.1">
    <property type="nucleotide sequence ID" value="NZ_JAXOFX010000017.1"/>
</dbReference>
<evidence type="ECO:0000313" key="3">
    <source>
        <dbReference type="Proteomes" id="UP001290455"/>
    </source>
</evidence>
<sequence>MMNNKKETSFPNVSLGGKVTKYKGEGNSGAQRHNQKNPKESLDQKMDS</sequence>
<evidence type="ECO:0000256" key="1">
    <source>
        <dbReference type="SAM" id="MobiDB-lite"/>
    </source>
</evidence>
<comment type="caution">
    <text evidence="2">The sequence shown here is derived from an EMBL/GenBank/DDBJ whole genome shotgun (WGS) entry which is preliminary data.</text>
</comment>
<protein>
    <submittedName>
        <fullName evidence="2">Uncharacterized protein</fullName>
    </submittedName>
</protein>
<reference evidence="2 3" key="1">
    <citation type="submission" date="2023-11" db="EMBL/GenBank/DDBJ databases">
        <title>Bacillus jintuensis, isolated from a mudflat on the Beibu Gulf coast.</title>
        <authorList>
            <person name="Li M."/>
        </authorList>
    </citation>
    <scope>NUCLEOTIDE SEQUENCE [LARGE SCALE GENOMIC DNA]</scope>
    <source>
        <strain evidence="2 3">31A1R</strain>
    </source>
</reference>
<organism evidence="2 3">
    <name type="scientific">Robertmurraya mangrovi</name>
    <dbReference type="NCBI Taxonomy" id="3098077"/>
    <lineage>
        <taxon>Bacteria</taxon>
        <taxon>Bacillati</taxon>
        <taxon>Bacillota</taxon>
        <taxon>Bacilli</taxon>
        <taxon>Bacillales</taxon>
        <taxon>Bacillaceae</taxon>
        <taxon>Robertmurraya</taxon>
    </lineage>
</organism>